<accession>A0ABW3VRU9</accession>
<keyword evidence="3" id="KW-0408">Iron</keyword>
<keyword evidence="5" id="KW-1185">Reference proteome</keyword>
<dbReference type="Gene3D" id="1.20.910.10">
    <property type="entry name" value="Heme oxygenase-like"/>
    <property type="match status" value="1"/>
</dbReference>
<protein>
    <submittedName>
        <fullName evidence="4">Heme oxygenase (Biliverdin-producing)</fullName>
    </submittedName>
</protein>
<gene>
    <name evidence="4" type="ORF">ACFQ34_26500</name>
</gene>
<evidence type="ECO:0000256" key="1">
    <source>
        <dbReference type="ARBA" id="ARBA00022617"/>
    </source>
</evidence>
<dbReference type="InterPro" id="IPR016084">
    <property type="entry name" value="Haem_Oase-like_multi-hlx"/>
</dbReference>
<dbReference type="PRINTS" id="PR00088">
    <property type="entry name" value="HAEMOXYGNASE"/>
</dbReference>
<organism evidence="4 5">
    <name type="scientific">Pseudonocardia benzenivorans</name>
    <dbReference type="NCBI Taxonomy" id="228005"/>
    <lineage>
        <taxon>Bacteria</taxon>
        <taxon>Bacillati</taxon>
        <taxon>Actinomycetota</taxon>
        <taxon>Actinomycetes</taxon>
        <taxon>Pseudonocardiales</taxon>
        <taxon>Pseudonocardiaceae</taxon>
        <taxon>Pseudonocardia</taxon>
    </lineage>
</organism>
<evidence type="ECO:0000313" key="4">
    <source>
        <dbReference type="EMBL" id="MFD1236854.1"/>
    </source>
</evidence>
<dbReference type="Pfam" id="PF01126">
    <property type="entry name" value="Heme_oxygenase"/>
    <property type="match status" value="1"/>
</dbReference>
<dbReference type="EMBL" id="JBHTMB010000246">
    <property type="protein sequence ID" value="MFD1236854.1"/>
    <property type="molecule type" value="Genomic_DNA"/>
</dbReference>
<reference evidence="5" key="1">
    <citation type="journal article" date="2019" name="Int. J. Syst. Evol. Microbiol.">
        <title>The Global Catalogue of Microorganisms (GCM) 10K type strain sequencing project: providing services to taxonomists for standard genome sequencing and annotation.</title>
        <authorList>
            <consortium name="The Broad Institute Genomics Platform"/>
            <consortium name="The Broad Institute Genome Sequencing Center for Infectious Disease"/>
            <person name="Wu L."/>
            <person name="Ma J."/>
        </authorList>
    </citation>
    <scope>NUCLEOTIDE SEQUENCE [LARGE SCALE GENOMIC DNA]</scope>
    <source>
        <strain evidence="5">CCUG 49018</strain>
    </source>
</reference>
<dbReference type="PANTHER" id="PTHR10720:SF0">
    <property type="entry name" value="HEME OXYGENASE"/>
    <property type="match status" value="1"/>
</dbReference>
<dbReference type="SUPFAM" id="SSF48613">
    <property type="entry name" value="Heme oxygenase-like"/>
    <property type="match status" value="1"/>
</dbReference>
<dbReference type="PANTHER" id="PTHR10720">
    <property type="entry name" value="HEME OXYGENASE"/>
    <property type="match status" value="1"/>
</dbReference>
<keyword evidence="2" id="KW-0479">Metal-binding</keyword>
<dbReference type="CDD" id="cd19165">
    <property type="entry name" value="HemeO"/>
    <property type="match status" value="1"/>
</dbReference>
<name>A0ABW3VRU9_9PSEU</name>
<evidence type="ECO:0000313" key="5">
    <source>
        <dbReference type="Proteomes" id="UP001597182"/>
    </source>
</evidence>
<dbReference type="PIRSF" id="PIRSF000343">
    <property type="entry name" value="Haem_Oase"/>
    <property type="match status" value="1"/>
</dbReference>
<dbReference type="InterPro" id="IPR016053">
    <property type="entry name" value="Haem_Oase-like"/>
</dbReference>
<proteinExistence type="predicted"/>
<dbReference type="InterPro" id="IPR002051">
    <property type="entry name" value="Haem_Oase"/>
</dbReference>
<comment type="caution">
    <text evidence="4">The sequence shown here is derived from an EMBL/GenBank/DDBJ whole genome shotgun (WGS) entry which is preliminary data.</text>
</comment>
<keyword evidence="1" id="KW-0349">Heme</keyword>
<dbReference type="RefSeq" id="WP_013677903.1">
    <property type="nucleotide sequence ID" value="NZ_BAABKS010000029.1"/>
</dbReference>
<sequence>MTSDSAEPVTLARRLREGTAAVHDRAHGSRFMSALLGGELPVEDYAALAGQLWHVYDALERAGDALADEPAAAPFRREELRRAPALAADLHHLLGAGWPAECTPLPATRTYVAALRTIAADRWVGGWVAHHYTRYLGDLAGGQVVRALLRTRYGLVDDGARFYAFDAIPSVPAFRKQYRAALDATPFDEAEQRRVVDEAVRAFDLNIALLDELDPLTGDDRIPA</sequence>
<evidence type="ECO:0000256" key="3">
    <source>
        <dbReference type="ARBA" id="ARBA00023004"/>
    </source>
</evidence>
<evidence type="ECO:0000256" key="2">
    <source>
        <dbReference type="ARBA" id="ARBA00022723"/>
    </source>
</evidence>
<dbReference type="Proteomes" id="UP001597182">
    <property type="component" value="Unassembled WGS sequence"/>
</dbReference>